<keyword evidence="2" id="KW-0238">DNA-binding</keyword>
<evidence type="ECO:0000256" key="1">
    <source>
        <dbReference type="ARBA" id="ARBA00023015"/>
    </source>
</evidence>
<comment type="caution">
    <text evidence="6">The sequence shown here is derived from an EMBL/GenBank/DDBJ whole genome shotgun (WGS) entry which is preliminary data.</text>
</comment>
<dbReference type="GO" id="GO:0045892">
    <property type="term" value="P:negative regulation of DNA-templated transcription"/>
    <property type="evidence" value="ECO:0007669"/>
    <property type="project" value="TreeGrafter"/>
</dbReference>
<dbReference type="InterPro" id="IPR029016">
    <property type="entry name" value="GAF-like_dom_sf"/>
</dbReference>
<dbReference type="InterPro" id="IPR014757">
    <property type="entry name" value="Tscrpt_reg_IclR_C"/>
</dbReference>
<dbReference type="Gene3D" id="3.30.450.40">
    <property type="match status" value="1"/>
</dbReference>
<organism evidence="6 7">
    <name type="scientific">Tamaricihabitans halophyticus</name>
    <dbReference type="NCBI Taxonomy" id="1262583"/>
    <lineage>
        <taxon>Bacteria</taxon>
        <taxon>Bacillati</taxon>
        <taxon>Actinomycetota</taxon>
        <taxon>Actinomycetes</taxon>
        <taxon>Pseudonocardiales</taxon>
        <taxon>Pseudonocardiaceae</taxon>
        <taxon>Tamaricihabitans</taxon>
    </lineage>
</organism>
<dbReference type="SMART" id="SM00346">
    <property type="entry name" value="HTH_ICLR"/>
    <property type="match status" value="1"/>
</dbReference>
<accession>A0A4R2QQG7</accession>
<dbReference type="Proteomes" id="UP000294911">
    <property type="component" value="Unassembled WGS sequence"/>
</dbReference>
<dbReference type="InterPro" id="IPR036390">
    <property type="entry name" value="WH_DNA-bd_sf"/>
</dbReference>
<dbReference type="Gene3D" id="1.10.10.10">
    <property type="entry name" value="Winged helix-like DNA-binding domain superfamily/Winged helix DNA-binding domain"/>
    <property type="match status" value="1"/>
</dbReference>
<dbReference type="CDD" id="cd00090">
    <property type="entry name" value="HTH_ARSR"/>
    <property type="match status" value="1"/>
</dbReference>
<dbReference type="PANTHER" id="PTHR30136:SF24">
    <property type="entry name" value="HTH-TYPE TRANSCRIPTIONAL REPRESSOR ALLR"/>
    <property type="match status" value="1"/>
</dbReference>
<dbReference type="SUPFAM" id="SSF46785">
    <property type="entry name" value="Winged helix' DNA-binding domain"/>
    <property type="match status" value="1"/>
</dbReference>
<evidence type="ECO:0000256" key="2">
    <source>
        <dbReference type="ARBA" id="ARBA00023125"/>
    </source>
</evidence>
<proteinExistence type="predicted"/>
<evidence type="ECO:0000259" key="4">
    <source>
        <dbReference type="PROSITE" id="PS51077"/>
    </source>
</evidence>
<dbReference type="InterPro" id="IPR036388">
    <property type="entry name" value="WH-like_DNA-bd_sf"/>
</dbReference>
<dbReference type="InterPro" id="IPR011991">
    <property type="entry name" value="ArsR-like_HTH"/>
</dbReference>
<dbReference type="PROSITE" id="PS51078">
    <property type="entry name" value="ICLR_ED"/>
    <property type="match status" value="1"/>
</dbReference>
<keyword evidence="3" id="KW-0804">Transcription</keyword>
<keyword evidence="1" id="KW-0805">Transcription regulation</keyword>
<dbReference type="GO" id="GO:0003700">
    <property type="term" value="F:DNA-binding transcription factor activity"/>
    <property type="evidence" value="ECO:0007669"/>
    <property type="project" value="TreeGrafter"/>
</dbReference>
<gene>
    <name evidence="6" type="ORF">EV191_106146</name>
</gene>
<dbReference type="SUPFAM" id="SSF55781">
    <property type="entry name" value="GAF domain-like"/>
    <property type="match status" value="1"/>
</dbReference>
<dbReference type="InterPro" id="IPR005471">
    <property type="entry name" value="Tscrpt_reg_IclR_N"/>
</dbReference>
<sequence length="235" mass="25407">MTVGSSFERGLAVLAAIREDGPLRADQLAERLEIPLSTVYRYLKSLRSAGFVEEEQGRYWSAAGTGADAELVRRARPLLERLGAATGETALLTVRSGLRAVCLDQAFAPAAQGNVFPLHQPLPIYAGASKRLLLAYSPQRLRDRVLGARLERFTPASPDVPRLRELLVHSRKRGVAVSHGEFIPGSLAVAVPVLRAGKLVGALTVSGRSTRCDRAWAGAALHELRRASAELEWGL</sequence>
<reference evidence="6 7" key="1">
    <citation type="submission" date="2019-03" db="EMBL/GenBank/DDBJ databases">
        <title>Genomic Encyclopedia of Type Strains, Phase IV (KMG-IV): sequencing the most valuable type-strain genomes for metagenomic binning, comparative biology and taxonomic classification.</title>
        <authorList>
            <person name="Goeker M."/>
        </authorList>
    </citation>
    <scope>NUCLEOTIDE SEQUENCE [LARGE SCALE GENOMIC DNA]</scope>
    <source>
        <strain evidence="6 7">DSM 45765</strain>
    </source>
</reference>
<feature type="domain" description="HTH iclR-type" evidence="4">
    <location>
        <begin position="4"/>
        <end position="63"/>
    </location>
</feature>
<dbReference type="PROSITE" id="PS51077">
    <property type="entry name" value="HTH_ICLR"/>
    <property type="match status" value="1"/>
</dbReference>
<evidence type="ECO:0000313" key="6">
    <source>
        <dbReference type="EMBL" id="TCP51982.1"/>
    </source>
</evidence>
<dbReference type="InterPro" id="IPR050707">
    <property type="entry name" value="HTH_MetabolicPath_Reg"/>
</dbReference>
<dbReference type="Pfam" id="PF01614">
    <property type="entry name" value="IclR_C"/>
    <property type="match status" value="1"/>
</dbReference>
<evidence type="ECO:0000259" key="5">
    <source>
        <dbReference type="PROSITE" id="PS51078"/>
    </source>
</evidence>
<dbReference type="GO" id="GO:0003677">
    <property type="term" value="F:DNA binding"/>
    <property type="evidence" value="ECO:0007669"/>
    <property type="project" value="UniProtKB-KW"/>
</dbReference>
<name>A0A4R2QQG7_9PSEU</name>
<dbReference type="EMBL" id="SLXQ01000006">
    <property type="protein sequence ID" value="TCP51982.1"/>
    <property type="molecule type" value="Genomic_DNA"/>
</dbReference>
<dbReference type="PANTHER" id="PTHR30136">
    <property type="entry name" value="HELIX-TURN-HELIX TRANSCRIPTIONAL REGULATOR, ICLR FAMILY"/>
    <property type="match status" value="1"/>
</dbReference>
<keyword evidence="7" id="KW-1185">Reference proteome</keyword>
<evidence type="ECO:0000256" key="3">
    <source>
        <dbReference type="ARBA" id="ARBA00023163"/>
    </source>
</evidence>
<protein>
    <submittedName>
        <fullName evidence="6">IclR family transcriptional regulator</fullName>
    </submittedName>
</protein>
<dbReference type="RefSeq" id="WP_165912972.1">
    <property type="nucleotide sequence ID" value="NZ_SLXQ01000006.1"/>
</dbReference>
<dbReference type="Pfam" id="PF09339">
    <property type="entry name" value="HTH_IclR"/>
    <property type="match status" value="1"/>
</dbReference>
<dbReference type="AlphaFoldDB" id="A0A4R2QQG7"/>
<evidence type="ECO:0000313" key="7">
    <source>
        <dbReference type="Proteomes" id="UP000294911"/>
    </source>
</evidence>
<feature type="domain" description="IclR-ED" evidence="5">
    <location>
        <begin position="58"/>
        <end position="235"/>
    </location>
</feature>